<organism evidence="1 2">
    <name type="scientific">uncultured phage cr11_1</name>
    <dbReference type="NCBI Taxonomy" id="2772067"/>
    <lineage>
        <taxon>Viruses</taxon>
        <taxon>Duplodnaviria</taxon>
        <taxon>Heunggongvirae</taxon>
        <taxon>Uroviricota</taxon>
        <taxon>Caudoviricetes</taxon>
        <taxon>Crassvirales</taxon>
        <taxon>Intestiviridae</taxon>
        <taxon>Crudevirinae</taxon>
        <taxon>Delmidovirus</taxon>
        <taxon>Delmidovirus splanchnicus</taxon>
    </lineage>
</organism>
<sequence length="30" mass="3589">MIMKKIIEILQAIYEELKLQTKILRGEEDV</sequence>
<dbReference type="EMBL" id="MT774383">
    <property type="protein sequence ID" value="QOR58796.1"/>
    <property type="molecule type" value="Genomic_DNA"/>
</dbReference>
<proteinExistence type="predicted"/>
<reference evidence="1 2" key="1">
    <citation type="submission" date="2020-07" db="EMBL/GenBank/DDBJ databases">
        <title>Taxonomic proposal: Crassvirales, a new order of highly abundant and diverse bacterial viruses.</title>
        <authorList>
            <person name="Shkoporov A.N."/>
            <person name="Stockdale S.R."/>
            <person name="Guerin E."/>
            <person name="Ross R.P."/>
            <person name="Hill C."/>
        </authorList>
    </citation>
    <scope>NUCLEOTIDE SEQUENCE [LARGE SCALE GENOMIC DNA]</scope>
</reference>
<keyword evidence="2" id="KW-1185">Reference proteome</keyword>
<dbReference type="Proteomes" id="UP000593979">
    <property type="component" value="Segment"/>
</dbReference>
<dbReference type="GeneID" id="65129277"/>
<name>A0A7M1RWX4_9CAUD</name>
<dbReference type="KEGG" id="vg:65129277"/>
<evidence type="ECO:0000313" key="2">
    <source>
        <dbReference type="Proteomes" id="UP000593979"/>
    </source>
</evidence>
<dbReference type="RefSeq" id="YP_010110954.1">
    <property type="nucleotide sequence ID" value="NC_055876.1"/>
</dbReference>
<protein>
    <submittedName>
        <fullName evidence="1">Uncharacterized protein</fullName>
    </submittedName>
</protein>
<accession>A0A7M1RWX4</accession>
<evidence type="ECO:0000313" key="1">
    <source>
        <dbReference type="EMBL" id="QOR58796.1"/>
    </source>
</evidence>